<keyword evidence="10" id="KW-1185">Reference proteome</keyword>
<evidence type="ECO:0000256" key="4">
    <source>
        <dbReference type="ARBA" id="ARBA00010662"/>
    </source>
</evidence>
<evidence type="ECO:0000256" key="1">
    <source>
        <dbReference type="ARBA" id="ARBA00000832"/>
    </source>
</evidence>
<evidence type="ECO:0000256" key="6">
    <source>
        <dbReference type="ARBA" id="ARBA00020337"/>
    </source>
</evidence>
<gene>
    <name evidence="7 9" type="primary">pgl</name>
    <name evidence="9" type="ORF">ACFSBI_05570</name>
</gene>
<dbReference type="InterPro" id="IPR039104">
    <property type="entry name" value="6PGL"/>
</dbReference>
<dbReference type="InterPro" id="IPR005900">
    <property type="entry name" value="6-phosphogluconolactonase_DevB"/>
</dbReference>
<dbReference type="Gene3D" id="3.40.50.1360">
    <property type="match status" value="1"/>
</dbReference>
<evidence type="ECO:0000256" key="3">
    <source>
        <dbReference type="ARBA" id="ARBA00004961"/>
    </source>
</evidence>
<proteinExistence type="inferred from homology"/>
<dbReference type="GO" id="GO:0017057">
    <property type="term" value="F:6-phosphogluconolactonase activity"/>
    <property type="evidence" value="ECO:0007669"/>
    <property type="project" value="UniProtKB-EC"/>
</dbReference>
<evidence type="ECO:0000313" key="10">
    <source>
        <dbReference type="Proteomes" id="UP001597347"/>
    </source>
</evidence>
<comment type="similarity">
    <text evidence="4 7">Belongs to the glucosamine/galactosamine-6-phosphate isomerase family. 6-phosphogluconolactonase subfamily.</text>
</comment>
<comment type="pathway">
    <text evidence="3 7">Carbohydrate degradation; pentose phosphate pathway; D-ribulose 5-phosphate from D-glucose 6-phosphate (oxidative stage): step 2/3.</text>
</comment>
<protein>
    <recommendedName>
        <fullName evidence="6 7">6-phosphogluconolactonase</fullName>
        <shortName evidence="7">6PGL</shortName>
        <ecNumber evidence="5 7">3.1.1.31</ecNumber>
    </recommendedName>
</protein>
<reference evidence="10" key="1">
    <citation type="journal article" date="2019" name="Int. J. Syst. Evol. Microbiol.">
        <title>The Global Catalogue of Microorganisms (GCM) 10K type strain sequencing project: providing services to taxonomists for standard genome sequencing and annotation.</title>
        <authorList>
            <consortium name="The Broad Institute Genomics Platform"/>
            <consortium name="The Broad Institute Genome Sequencing Center for Infectious Disease"/>
            <person name="Wu L."/>
            <person name="Ma J."/>
        </authorList>
    </citation>
    <scope>NUCLEOTIDE SEQUENCE [LARGE SCALE GENOMIC DNA]</scope>
    <source>
        <strain evidence="10">CGMCC 1.12471</strain>
    </source>
</reference>
<comment type="caution">
    <text evidence="9">The sequence shown here is derived from an EMBL/GenBank/DDBJ whole genome shotgun (WGS) entry which is preliminary data.</text>
</comment>
<dbReference type="InterPro" id="IPR006148">
    <property type="entry name" value="Glc/Gal-6P_isomerase"/>
</dbReference>
<evidence type="ECO:0000256" key="5">
    <source>
        <dbReference type="ARBA" id="ARBA00013198"/>
    </source>
</evidence>
<dbReference type="EC" id="3.1.1.31" evidence="5 7"/>
<evidence type="ECO:0000259" key="8">
    <source>
        <dbReference type="Pfam" id="PF01182"/>
    </source>
</evidence>
<comment type="function">
    <text evidence="2 7">Hydrolysis of 6-phosphogluconolactone to 6-phosphogluconate.</text>
</comment>
<dbReference type="RefSeq" id="WP_377932867.1">
    <property type="nucleotide sequence ID" value="NZ_JBHUEA010000006.1"/>
</dbReference>
<name>A0ABW4LBU7_9MICO</name>
<evidence type="ECO:0000256" key="2">
    <source>
        <dbReference type="ARBA" id="ARBA00002681"/>
    </source>
</evidence>
<dbReference type="Pfam" id="PF01182">
    <property type="entry name" value="Glucosamine_iso"/>
    <property type="match status" value="1"/>
</dbReference>
<sequence length="258" mass="28054">MTNERRVLVHPDADALVAAVSARFLTKLTDLLDEHHEANVVLTGGTLGEAVQKAVATSPMRSAIDWTRVHFWWGDERFVPKDDPDRNEVQAREALLQHLPTAEDHIHPFPASDEIEDIDAAAEAYAQELRDHADPALRLPVPRFDITFLGVGPDGHIASLFPEHGVTRDGQDLVVSDEDSPKPPPRRLSLTLPVINSSQRIWMVLAGTEKASALGLALAGASPEEVPVAGAEGRLRTVFFIDGDAASHVPADLIASQY</sequence>
<feature type="domain" description="Glucosamine/galactosamine-6-phosphate isomerase" evidence="8">
    <location>
        <begin position="11"/>
        <end position="234"/>
    </location>
</feature>
<dbReference type="SUPFAM" id="SSF100950">
    <property type="entry name" value="NagB/RpiA/CoA transferase-like"/>
    <property type="match status" value="1"/>
</dbReference>
<comment type="catalytic activity">
    <reaction evidence="1 7">
        <text>6-phospho-D-glucono-1,5-lactone + H2O = 6-phospho-D-gluconate + H(+)</text>
        <dbReference type="Rhea" id="RHEA:12556"/>
        <dbReference type="ChEBI" id="CHEBI:15377"/>
        <dbReference type="ChEBI" id="CHEBI:15378"/>
        <dbReference type="ChEBI" id="CHEBI:57955"/>
        <dbReference type="ChEBI" id="CHEBI:58759"/>
        <dbReference type="EC" id="3.1.1.31"/>
    </reaction>
</comment>
<dbReference type="NCBIfam" id="TIGR01198">
    <property type="entry name" value="pgl"/>
    <property type="match status" value="1"/>
</dbReference>
<keyword evidence="7 9" id="KW-0378">Hydrolase</keyword>
<dbReference type="PANTHER" id="PTHR11054:SF0">
    <property type="entry name" value="6-PHOSPHOGLUCONOLACTONASE"/>
    <property type="match status" value="1"/>
</dbReference>
<dbReference type="CDD" id="cd01400">
    <property type="entry name" value="6PGL"/>
    <property type="match status" value="1"/>
</dbReference>
<evidence type="ECO:0000256" key="7">
    <source>
        <dbReference type="RuleBase" id="RU365095"/>
    </source>
</evidence>
<organism evidence="9 10">
    <name type="scientific">Amnibacterium endophyticum</name>
    <dbReference type="NCBI Taxonomy" id="2109337"/>
    <lineage>
        <taxon>Bacteria</taxon>
        <taxon>Bacillati</taxon>
        <taxon>Actinomycetota</taxon>
        <taxon>Actinomycetes</taxon>
        <taxon>Micrococcales</taxon>
        <taxon>Microbacteriaceae</taxon>
        <taxon>Amnibacterium</taxon>
    </lineage>
</organism>
<evidence type="ECO:0000313" key="9">
    <source>
        <dbReference type="EMBL" id="MFD1721011.1"/>
    </source>
</evidence>
<dbReference type="PANTHER" id="PTHR11054">
    <property type="entry name" value="6-PHOSPHOGLUCONOLACTONASE"/>
    <property type="match status" value="1"/>
</dbReference>
<accession>A0ABW4LBU7</accession>
<dbReference type="InterPro" id="IPR037171">
    <property type="entry name" value="NagB/RpiA_transferase-like"/>
</dbReference>
<dbReference type="EMBL" id="JBHUEA010000006">
    <property type="protein sequence ID" value="MFD1721011.1"/>
    <property type="molecule type" value="Genomic_DNA"/>
</dbReference>
<dbReference type="Proteomes" id="UP001597347">
    <property type="component" value="Unassembled WGS sequence"/>
</dbReference>